<sequence length="148" mass="15952">MRIGLVLAVMIGTSLTALAGSGPEIVIPGRPGVPIIINGVDASYAVVEGNWGLGRRMQPRPTVYGGRYVDVEPYVGHYYPSLGRTPGYGRLEIEPPSNRRLPRRAESFHQSWSARSAPTPAQSDIPQMPPPVILAPRIGPSGSPLDFR</sequence>
<dbReference type="OrthoDB" id="7960044at2"/>
<dbReference type="EMBL" id="BJNF01000091">
    <property type="protein sequence ID" value="GEC17175.1"/>
    <property type="molecule type" value="Genomic_DNA"/>
</dbReference>
<accession>A0A4Y3WES9</accession>
<feature type="chain" id="PRO_5021433267" evidence="2">
    <location>
        <begin position="20"/>
        <end position="148"/>
    </location>
</feature>
<evidence type="ECO:0000313" key="4">
    <source>
        <dbReference type="Proteomes" id="UP000318825"/>
    </source>
</evidence>
<comment type="caution">
    <text evidence="3">The sequence shown here is derived from an EMBL/GenBank/DDBJ whole genome shotgun (WGS) entry which is preliminary data.</text>
</comment>
<proteinExistence type="predicted"/>
<gene>
    <name evidence="3" type="ORF">NWI01_30670</name>
</gene>
<dbReference type="RefSeq" id="WP_141384930.1">
    <property type="nucleotide sequence ID" value="NZ_BJNF01000091.1"/>
</dbReference>
<keyword evidence="2" id="KW-0732">Signal</keyword>
<name>A0A4Y3WES9_NITWI</name>
<dbReference type="AlphaFoldDB" id="A0A4Y3WES9"/>
<protein>
    <submittedName>
        <fullName evidence="3">Uncharacterized protein</fullName>
    </submittedName>
</protein>
<evidence type="ECO:0000256" key="2">
    <source>
        <dbReference type="SAM" id="SignalP"/>
    </source>
</evidence>
<dbReference type="Proteomes" id="UP000318825">
    <property type="component" value="Unassembled WGS sequence"/>
</dbReference>
<evidence type="ECO:0000256" key="1">
    <source>
        <dbReference type="SAM" id="MobiDB-lite"/>
    </source>
</evidence>
<evidence type="ECO:0000313" key="3">
    <source>
        <dbReference type="EMBL" id="GEC17175.1"/>
    </source>
</evidence>
<reference evidence="3 4" key="1">
    <citation type="submission" date="2019-06" db="EMBL/GenBank/DDBJ databases">
        <title>Whole genome shotgun sequence of Nitrobacter winogradskyi NBRC 14297.</title>
        <authorList>
            <person name="Hosoyama A."/>
            <person name="Uohara A."/>
            <person name="Ohji S."/>
            <person name="Ichikawa N."/>
        </authorList>
    </citation>
    <scope>NUCLEOTIDE SEQUENCE [LARGE SCALE GENOMIC DNA]</scope>
    <source>
        <strain evidence="3 4">NBRC 14297</strain>
    </source>
</reference>
<feature type="compositionally biased region" description="Polar residues" evidence="1">
    <location>
        <begin position="108"/>
        <end position="125"/>
    </location>
</feature>
<organism evidence="3 4">
    <name type="scientific">Nitrobacter winogradskyi</name>
    <name type="common">Nitrobacter agilis</name>
    <dbReference type="NCBI Taxonomy" id="913"/>
    <lineage>
        <taxon>Bacteria</taxon>
        <taxon>Pseudomonadati</taxon>
        <taxon>Pseudomonadota</taxon>
        <taxon>Alphaproteobacteria</taxon>
        <taxon>Hyphomicrobiales</taxon>
        <taxon>Nitrobacteraceae</taxon>
        <taxon>Nitrobacter</taxon>
    </lineage>
</organism>
<feature type="signal peptide" evidence="2">
    <location>
        <begin position="1"/>
        <end position="19"/>
    </location>
</feature>
<feature type="region of interest" description="Disordered" evidence="1">
    <location>
        <begin position="89"/>
        <end position="148"/>
    </location>
</feature>